<dbReference type="EMBL" id="BBJU01000003">
    <property type="protein sequence ID" value="GAK69068.1"/>
    <property type="molecule type" value="Genomic_DNA"/>
</dbReference>
<dbReference type="RefSeq" id="WP_052815907.1">
    <property type="nucleotide sequence ID" value="NZ_BBJU01000003.1"/>
</dbReference>
<proteinExistence type="predicted"/>
<dbReference type="InterPro" id="IPR022148">
    <property type="entry name" value="CopG_antitoxin"/>
</dbReference>
<dbReference type="NCBIfam" id="NF047399">
    <property type="entry name" value="BrnA_antitoxin_add"/>
    <property type="match status" value="1"/>
</dbReference>
<dbReference type="AlphaFoldDB" id="A0A081CQX2"/>
<name>A0A081CQX2_9HYPH</name>
<comment type="caution">
    <text evidence="1">The sequence shown here is derived from an EMBL/GenBank/DDBJ whole genome shotgun (WGS) entry which is preliminary data.</text>
</comment>
<dbReference type="Proteomes" id="UP000028701">
    <property type="component" value="Unassembled WGS sequence"/>
</dbReference>
<accession>A0A081CQX2</accession>
<organism evidence="1 2">
    <name type="scientific">Agrobacterium rubi TR3 = NBRC 13261</name>
    <dbReference type="NCBI Taxonomy" id="1368415"/>
    <lineage>
        <taxon>Bacteria</taxon>
        <taxon>Pseudomonadati</taxon>
        <taxon>Pseudomonadota</taxon>
        <taxon>Alphaproteobacteria</taxon>
        <taxon>Hyphomicrobiales</taxon>
        <taxon>Rhizobiaceae</taxon>
        <taxon>Rhizobium/Agrobacterium group</taxon>
        <taxon>Agrobacterium</taxon>
    </lineage>
</organism>
<dbReference type="OrthoDB" id="9798485at2"/>
<dbReference type="eggNOG" id="ENOG5032YQV">
    <property type="taxonomic scope" value="Bacteria"/>
</dbReference>
<reference evidence="1 2" key="1">
    <citation type="submission" date="2014-08" db="EMBL/GenBank/DDBJ databases">
        <title>Whole genome shotgun sequence of Rhizobium rubi NBRC 13261.</title>
        <authorList>
            <person name="Katano-Makiyama Y."/>
            <person name="Hosoyama A."/>
            <person name="Hashimoto M."/>
            <person name="Hosoyama Y."/>
            <person name="Noguchi M."/>
            <person name="Tsuchikane K."/>
            <person name="Uohara A."/>
            <person name="Ohji S."/>
            <person name="Ichikawa N."/>
            <person name="Kimura A."/>
            <person name="Yamazoe A."/>
            <person name="Fujita N."/>
        </authorList>
    </citation>
    <scope>NUCLEOTIDE SEQUENCE [LARGE SCALE GENOMIC DNA]</scope>
    <source>
        <strain evidence="1 2">NBRC 13261</strain>
    </source>
</reference>
<evidence type="ECO:0008006" key="3">
    <source>
        <dbReference type="Google" id="ProtNLM"/>
    </source>
</evidence>
<evidence type="ECO:0000313" key="2">
    <source>
        <dbReference type="Proteomes" id="UP000028701"/>
    </source>
</evidence>
<sequence length="80" mass="9009">MKTISAEELDRRFDDGEDVSDYVDWSKSTRPGLELVHADVDLPKSILLKVDAEAVRLGVTRQTLLAEWISEKAENFSSSK</sequence>
<gene>
    <name evidence="1" type="ORF">RRU01S_03_02390</name>
</gene>
<dbReference type="Pfam" id="PF12441">
    <property type="entry name" value="CopG_antitoxin"/>
    <property type="match status" value="1"/>
</dbReference>
<evidence type="ECO:0000313" key="1">
    <source>
        <dbReference type="EMBL" id="GAK69068.1"/>
    </source>
</evidence>
<protein>
    <recommendedName>
        <fullName evidence="3">CopG family transcriptional regulator</fullName>
    </recommendedName>
</protein>